<feature type="compositionally biased region" description="Low complexity" evidence="1">
    <location>
        <begin position="26"/>
        <end position="50"/>
    </location>
</feature>
<keyword evidence="4" id="KW-1185">Reference proteome</keyword>
<comment type="caution">
    <text evidence="3">The sequence shown here is derived from an EMBL/GenBank/DDBJ whole genome shotgun (WGS) entry which is preliminary data.</text>
</comment>
<gene>
    <name evidence="3" type="ORF">C8N34_12824</name>
</gene>
<dbReference type="Gene3D" id="2.60.40.1880">
    <property type="entry name" value="Invasion associated locus B (IalB) protein"/>
    <property type="match status" value="1"/>
</dbReference>
<dbReference type="InterPro" id="IPR010642">
    <property type="entry name" value="Invasion_prot_B"/>
</dbReference>
<dbReference type="InterPro" id="IPR038696">
    <property type="entry name" value="IalB_sf"/>
</dbReference>
<dbReference type="AlphaFoldDB" id="A0A2T6ACQ8"/>
<proteinExistence type="predicted"/>
<evidence type="ECO:0000313" key="4">
    <source>
        <dbReference type="Proteomes" id="UP000244224"/>
    </source>
</evidence>
<sequence>MPMIDMTKALAVTLSFGLAGAALAQETAPTETQPADTTTTQAQPETTAPAEPAPAPAQPAPAAQPADGPGSIYVKETYDDWAERCMRGAEGQPDLCQLYQLLKDEQGNPVAEIGMFPLPKGEKAQAGASITAPLETLLTENIVIAIDGGKPKVYPFSWCDRASCVARIGFTAEEVATMKKGNKATMTIVPVAAPDQKVVLNISLKGFTKGFDALPAPAAAN</sequence>
<feature type="chain" id="PRO_5015446281" evidence="2">
    <location>
        <begin position="25"/>
        <end position="221"/>
    </location>
</feature>
<organism evidence="3 4">
    <name type="scientific">Gemmobacter caeni</name>
    <dbReference type="NCBI Taxonomy" id="589035"/>
    <lineage>
        <taxon>Bacteria</taxon>
        <taxon>Pseudomonadati</taxon>
        <taxon>Pseudomonadota</taxon>
        <taxon>Alphaproteobacteria</taxon>
        <taxon>Rhodobacterales</taxon>
        <taxon>Paracoccaceae</taxon>
        <taxon>Gemmobacter</taxon>
    </lineage>
</organism>
<dbReference type="Proteomes" id="UP000244224">
    <property type="component" value="Unassembled WGS sequence"/>
</dbReference>
<evidence type="ECO:0000256" key="2">
    <source>
        <dbReference type="SAM" id="SignalP"/>
    </source>
</evidence>
<protein>
    <submittedName>
        <fullName evidence="3">Invasion protein IalB</fullName>
    </submittedName>
</protein>
<evidence type="ECO:0000256" key="1">
    <source>
        <dbReference type="SAM" id="MobiDB-lite"/>
    </source>
</evidence>
<dbReference type="OrthoDB" id="9797912at2"/>
<dbReference type="EMBL" id="QBKP01000028">
    <property type="protein sequence ID" value="PTX41590.1"/>
    <property type="molecule type" value="Genomic_DNA"/>
</dbReference>
<dbReference type="RefSeq" id="WP_108130769.1">
    <property type="nucleotide sequence ID" value="NZ_QBKP01000028.1"/>
</dbReference>
<keyword evidence="2" id="KW-0732">Signal</keyword>
<reference evidence="3 4" key="1">
    <citation type="submission" date="2018-04" db="EMBL/GenBank/DDBJ databases">
        <title>Genomic Encyclopedia of Archaeal and Bacterial Type Strains, Phase II (KMG-II): from individual species to whole genera.</title>
        <authorList>
            <person name="Goeker M."/>
        </authorList>
    </citation>
    <scope>NUCLEOTIDE SEQUENCE [LARGE SCALE GENOMIC DNA]</scope>
    <source>
        <strain evidence="3 4">DSM 21823</strain>
    </source>
</reference>
<dbReference type="Pfam" id="PF06776">
    <property type="entry name" value="IalB"/>
    <property type="match status" value="1"/>
</dbReference>
<name>A0A2T6ACQ8_9RHOB</name>
<feature type="region of interest" description="Disordered" evidence="1">
    <location>
        <begin position="25"/>
        <end position="73"/>
    </location>
</feature>
<feature type="signal peptide" evidence="2">
    <location>
        <begin position="1"/>
        <end position="24"/>
    </location>
</feature>
<evidence type="ECO:0000313" key="3">
    <source>
        <dbReference type="EMBL" id="PTX41590.1"/>
    </source>
</evidence>
<accession>A0A2T6ACQ8</accession>